<dbReference type="InterPro" id="IPR002017">
    <property type="entry name" value="Spectrin_repeat"/>
</dbReference>
<dbReference type="InterPro" id="IPR018159">
    <property type="entry name" value="Spectrin/alpha-actinin"/>
</dbReference>
<evidence type="ECO:0000313" key="2">
    <source>
        <dbReference type="Proteomes" id="UP000076858"/>
    </source>
</evidence>
<dbReference type="SMART" id="SM00150">
    <property type="entry name" value="SPEC"/>
    <property type="match status" value="4"/>
</dbReference>
<dbReference type="STRING" id="35525.A0A164LDS2"/>
<dbReference type="PANTHER" id="PTHR11915">
    <property type="entry name" value="SPECTRIN/FILAMIN RELATED CYTOSKELETAL PROTEIN"/>
    <property type="match status" value="1"/>
</dbReference>
<accession>A0A164LDS2</accession>
<sequence length="465" mass="53798">MGEIVSPKEVAAQEQFAEFQHLCDQMMFWINYKEVIVWPEDLKTEHDSQVILKQKYVKFNEEVAAQEGHFNDVMKLADLLIEGNHPEDIVIRRRREELKQSWQRMRKLALKRQMLGQEELASTQPIEVVQPDEAQKLPSIQSVATEAKLLRGLLEDFLRLEQFEKDCHPTKTWINETIGMMSDDDHLSPTNLNAKMENHKKLEEDVMSRKNRVEVLAKIQAHLTDVLKLWEVLLAATELKSIHMSQAWQLEKFNHGIDNMTAWLAEVEATLSSQEFGSDLASVELLTKEHTLLERDIKTHKDIIDIIVTAAQQFSECGHFDLKSILSKKEAVVKRFDGLTPLLAERQRKLGDSLKAYQLFHEIEVEEDWIAKKHEVIAGRGKDIDTVRALIKETQAILQAMQVHDPDVQRVIQAGQKLAKGHHLAEEINGRIQKLSEHWANLKERAFERKQSNQLVLLFLFQIKD</sequence>
<comment type="caution">
    <text evidence="1">The sequence shown here is derived from an EMBL/GenBank/DDBJ whole genome shotgun (WGS) entry which is preliminary data.</text>
</comment>
<organism evidence="1 2">
    <name type="scientific">Daphnia magna</name>
    <dbReference type="NCBI Taxonomy" id="35525"/>
    <lineage>
        <taxon>Eukaryota</taxon>
        <taxon>Metazoa</taxon>
        <taxon>Ecdysozoa</taxon>
        <taxon>Arthropoda</taxon>
        <taxon>Crustacea</taxon>
        <taxon>Branchiopoda</taxon>
        <taxon>Diplostraca</taxon>
        <taxon>Cladocera</taxon>
        <taxon>Anomopoda</taxon>
        <taxon>Daphniidae</taxon>
        <taxon>Daphnia</taxon>
    </lineage>
</organism>
<keyword evidence="2" id="KW-1185">Reference proteome</keyword>
<reference evidence="1 2" key="1">
    <citation type="submission" date="2016-03" db="EMBL/GenBank/DDBJ databases">
        <title>EvidentialGene: Evidence-directed Construction of Genes on Genomes.</title>
        <authorList>
            <person name="Gilbert D.G."/>
            <person name="Choi J.-H."/>
            <person name="Mockaitis K."/>
            <person name="Colbourne J."/>
            <person name="Pfrender M."/>
        </authorList>
    </citation>
    <scope>NUCLEOTIDE SEQUENCE [LARGE SCALE GENOMIC DNA]</scope>
    <source>
        <strain evidence="1 2">Xinb3</strain>
        <tissue evidence="1">Complete organism</tissue>
    </source>
</reference>
<dbReference type="Gene3D" id="1.20.58.60">
    <property type="match status" value="4"/>
</dbReference>
<name>A0A164LDS2_9CRUS</name>
<dbReference type="EMBL" id="LRGB01003146">
    <property type="protein sequence ID" value="KZS04016.1"/>
    <property type="molecule type" value="Genomic_DNA"/>
</dbReference>
<gene>
    <name evidence="1" type="ORF">APZ42_033094</name>
</gene>
<dbReference type="Proteomes" id="UP000076858">
    <property type="component" value="Unassembled WGS sequence"/>
</dbReference>
<dbReference type="SUPFAM" id="SSF46966">
    <property type="entry name" value="Spectrin repeat"/>
    <property type="match status" value="4"/>
</dbReference>
<evidence type="ECO:0000313" key="1">
    <source>
        <dbReference type="EMBL" id="KZS04016.1"/>
    </source>
</evidence>
<dbReference type="CDD" id="cd00176">
    <property type="entry name" value="SPEC"/>
    <property type="match status" value="2"/>
</dbReference>
<dbReference type="AlphaFoldDB" id="A0A164LDS2"/>
<dbReference type="OrthoDB" id="6341610at2759"/>
<dbReference type="Pfam" id="PF00435">
    <property type="entry name" value="Spectrin"/>
    <property type="match status" value="4"/>
</dbReference>
<protein>
    <submittedName>
        <fullName evidence="1">Spectrin beta chain-like protein</fullName>
    </submittedName>
</protein>
<proteinExistence type="predicted"/>